<dbReference type="PROSITE" id="PS51935">
    <property type="entry name" value="NLPC_P60"/>
    <property type="match status" value="1"/>
</dbReference>
<dbReference type="PANTHER" id="PTHR47053:SF1">
    <property type="entry name" value="MUREIN DD-ENDOPEPTIDASE MEPH-RELATED"/>
    <property type="match status" value="1"/>
</dbReference>
<evidence type="ECO:0000256" key="5">
    <source>
        <dbReference type="SAM" id="SignalP"/>
    </source>
</evidence>
<evidence type="ECO:0000259" key="6">
    <source>
        <dbReference type="PROSITE" id="PS51935"/>
    </source>
</evidence>
<keyword evidence="5" id="KW-0732">Signal</keyword>
<keyword evidence="3" id="KW-0378">Hydrolase</keyword>
<gene>
    <name evidence="7" type="ORF">GQF01_33985</name>
</gene>
<proteinExistence type="inferred from homology"/>
<dbReference type="SUPFAM" id="SSF54001">
    <property type="entry name" value="Cysteine proteinases"/>
    <property type="match status" value="1"/>
</dbReference>
<dbReference type="RefSeq" id="WP_161411776.1">
    <property type="nucleotide sequence ID" value="NZ_WTUZ01000040.1"/>
</dbReference>
<dbReference type="EMBL" id="WTUZ01000040">
    <property type="protein sequence ID" value="MZQ87136.1"/>
    <property type="molecule type" value="Genomic_DNA"/>
</dbReference>
<dbReference type="InterPro" id="IPR000064">
    <property type="entry name" value="NLP_P60_dom"/>
</dbReference>
<dbReference type="Gene3D" id="3.90.1720.10">
    <property type="entry name" value="endopeptidase domain like (from Nostoc punctiforme)"/>
    <property type="match status" value="1"/>
</dbReference>
<dbReference type="InterPro" id="IPR038765">
    <property type="entry name" value="Papain-like_cys_pep_sf"/>
</dbReference>
<dbReference type="Proteomes" id="UP000481087">
    <property type="component" value="Unassembled WGS sequence"/>
</dbReference>
<feature type="domain" description="NlpC/P60" evidence="6">
    <location>
        <begin position="34"/>
        <end position="159"/>
    </location>
</feature>
<dbReference type="GO" id="GO:0008234">
    <property type="term" value="F:cysteine-type peptidase activity"/>
    <property type="evidence" value="ECO:0007669"/>
    <property type="project" value="UniProtKB-KW"/>
</dbReference>
<keyword evidence="8" id="KW-1185">Reference proteome</keyword>
<dbReference type="Pfam" id="PF00877">
    <property type="entry name" value="NLPC_P60"/>
    <property type="match status" value="1"/>
</dbReference>
<dbReference type="GO" id="GO:0006508">
    <property type="term" value="P:proteolysis"/>
    <property type="evidence" value="ECO:0007669"/>
    <property type="project" value="UniProtKB-KW"/>
</dbReference>
<name>A0A6L8VBW9_9BACL</name>
<keyword evidence="2" id="KW-0645">Protease</keyword>
<evidence type="ECO:0000256" key="3">
    <source>
        <dbReference type="ARBA" id="ARBA00022801"/>
    </source>
</evidence>
<sequence length="159" mass="17209">MKKLVISTSVALSLLFSTVGVSMPASASAQEIYATNGHKFVSTAQSYIGRVTYRFGTKDPAHLTFDCSSFTQFVFKKNGVNLPWGSKAQTSFGSRVPSKSQLAIGDLVMFSVSKPGQIDHVGIYVGNGNFISNTKSSGVSITSLKTGYWSTRYITARHY</sequence>
<evidence type="ECO:0000256" key="2">
    <source>
        <dbReference type="ARBA" id="ARBA00022670"/>
    </source>
</evidence>
<evidence type="ECO:0000313" key="8">
    <source>
        <dbReference type="Proteomes" id="UP000481087"/>
    </source>
</evidence>
<evidence type="ECO:0000256" key="4">
    <source>
        <dbReference type="ARBA" id="ARBA00022807"/>
    </source>
</evidence>
<reference evidence="7 8" key="1">
    <citation type="submission" date="2019-12" db="EMBL/GenBank/DDBJ databases">
        <title>Paenibacillus sp. nov. sp. isolated from soil.</title>
        <authorList>
            <person name="Kim J."/>
            <person name="Jeong S.E."/>
            <person name="Jung H.S."/>
            <person name="Jeon C.O."/>
        </authorList>
    </citation>
    <scope>NUCLEOTIDE SEQUENCE [LARGE SCALE GENOMIC DNA]</scope>
    <source>
        <strain evidence="7 8">5J-6</strain>
    </source>
</reference>
<keyword evidence="4" id="KW-0788">Thiol protease</keyword>
<feature type="signal peptide" evidence="5">
    <location>
        <begin position="1"/>
        <end position="27"/>
    </location>
</feature>
<dbReference type="PANTHER" id="PTHR47053">
    <property type="entry name" value="MUREIN DD-ENDOPEPTIDASE MEPH-RELATED"/>
    <property type="match status" value="1"/>
</dbReference>
<dbReference type="InterPro" id="IPR051202">
    <property type="entry name" value="Peptidase_C40"/>
</dbReference>
<accession>A0A6L8VBW9</accession>
<evidence type="ECO:0000313" key="7">
    <source>
        <dbReference type="EMBL" id="MZQ87136.1"/>
    </source>
</evidence>
<evidence type="ECO:0000256" key="1">
    <source>
        <dbReference type="ARBA" id="ARBA00007074"/>
    </source>
</evidence>
<comment type="caution">
    <text evidence="7">The sequence shown here is derived from an EMBL/GenBank/DDBJ whole genome shotgun (WGS) entry which is preliminary data.</text>
</comment>
<comment type="similarity">
    <text evidence="1">Belongs to the peptidase C40 family.</text>
</comment>
<protein>
    <submittedName>
        <fullName evidence="7">NlpC/P60 family protein</fullName>
    </submittedName>
</protein>
<dbReference type="AlphaFoldDB" id="A0A6L8VBW9"/>
<organism evidence="7 8">
    <name type="scientific">Paenibacillus silvestris</name>
    <dbReference type="NCBI Taxonomy" id="2606219"/>
    <lineage>
        <taxon>Bacteria</taxon>
        <taxon>Bacillati</taxon>
        <taxon>Bacillota</taxon>
        <taxon>Bacilli</taxon>
        <taxon>Bacillales</taxon>
        <taxon>Paenibacillaceae</taxon>
        <taxon>Paenibacillus</taxon>
    </lineage>
</organism>
<feature type="chain" id="PRO_5026883232" evidence="5">
    <location>
        <begin position="28"/>
        <end position="159"/>
    </location>
</feature>